<dbReference type="Pfam" id="PF03091">
    <property type="entry name" value="CutA1"/>
    <property type="match status" value="1"/>
</dbReference>
<dbReference type="InterPro" id="IPR011322">
    <property type="entry name" value="N-reg_PII-like_a/b"/>
</dbReference>
<dbReference type="GO" id="GO:0010038">
    <property type="term" value="P:response to metal ion"/>
    <property type="evidence" value="ECO:0007669"/>
    <property type="project" value="InterPro"/>
</dbReference>
<dbReference type="InterPro" id="IPR004323">
    <property type="entry name" value="Ion_tolerance_CutA"/>
</dbReference>
<dbReference type="PANTHER" id="PTHR23419:SF2">
    <property type="entry name" value="CUTA DIVALENT CATION TOLERANCE HOMOLOG-LIKE"/>
    <property type="match status" value="1"/>
</dbReference>
<reference evidence="5" key="1">
    <citation type="submission" date="2025-08" db="UniProtKB">
        <authorList>
            <consortium name="RefSeq"/>
        </authorList>
    </citation>
    <scope>IDENTIFICATION</scope>
</reference>
<dbReference type="InterPro" id="IPR015867">
    <property type="entry name" value="N-reg_PII/ATP_PRibTrfase_C"/>
</dbReference>
<dbReference type="SUPFAM" id="SSF54913">
    <property type="entry name" value="GlnB-like"/>
    <property type="match status" value="1"/>
</dbReference>
<dbReference type="AlphaFoldDB" id="A0A6P6DB68"/>
<comment type="similarity">
    <text evidence="1">Belongs to the CutA family.</text>
</comment>
<dbReference type="Gene3D" id="3.30.70.120">
    <property type="match status" value="1"/>
</dbReference>
<evidence type="ECO:0000313" key="5">
    <source>
        <dbReference type="RefSeq" id="XP_023557339.1"/>
    </source>
</evidence>
<dbReference type="PANTHER" id="PTHR23419">
    <property type="entry name" value="DIVALENT CATION TOLERANCE CUTA-RELATED"/>
    <property type="match status" value="1"/>
</dbReference>
<dbReference type="GeneID" id="101571400"/>
<gene>
    <name evidence="5" type="primary">LOC101571400</name>
</gene>
<proteinExistence type="inferred from homology"/>
<feature type="transmembrane region" description="Helical" evidence="3">
    <location>
        <begin position="16"/>
        <end position="35"/>
    </location>
</feature>
<keyword evidence="3" id="KW-0812">Transmembrane</keyword>
<sequence length="144" mass="16024">MDRLGSRCPVSRCFRPSLLICLLILPAAFVMYPMLRTLSLRLHSIITSTYVSGAHSVVFINCPSEQIARDIARTILEKKLAASVNILPKASSLYLWKGEMEEASEILLLIKTKTSKVPMLFSYVSSPRVYTCIVSFTLHQGSAT</sequence>
<evidence type="ECO:0000256" key="1">
    <source>
        <dbReference type="ARBA" id="ARBA00010169"/>
    </source>
</evidence>
<comment type="subunit">
    <text evidence="2">Homotrimer.</text>
</comment>
<name>A0A6P6DB68_OCTDE</name>
<dbReference type="Proteomes" id="UP000515203">
    <property type="component" value="Unplaced"/>
</dbReference>
<accession>A0A6P6DB68</accession>
<organism evidence="4 5">
    <name type="scientific">Octodon degus</name>
    <name type="common">Degu</name>
    <name type="synonym">Sciurus degus</name>
    <dbReference type="NCBI Taxonomy" id="10160"/>
    <lineage>
        <taxon>Eukaryota</taxon>
        <taxon>Metazoa</taxon>
        <taxon>Chordata</taxon>
        <taxon>Craniata</taxon>
        <taxon>Vertebrata</taxon>
        <taxon>Euteleostomi</taxon>
        <taxon>Mammalia</taxon>
        <taxon>Eutheria</taxon>
        <taxon>Euarchontoglires</taxon>
        <taxon>Glires</taxon>
        <taxon>Rodentia</taxon>
        <taxon>Hystricomorpha</taxon>
        <taxon>Octodontidae</taxon>
        <taxon>Octodon</taxon>
    </lineage>
</organism>
<keyword evidence="3" id="KW-1133">Transmembrane helix</keyword>
<evidence type="ECO:0000313" key="4">
    <source>
        <dbReference type="Proteomes" id="UP000515203"/>
    </source>
</evidence>
<dbReference type="RefSeq" id="XP_023557339.1">
    <property type="nucleotide sequence ID" value="XM_023701571.1"/>
</dbReference>
<keyword evidence="3" id="KW-0472">Membrane</keyword>
<protein>
    <submittedName>
        <fullName evidence="5">Protein CutA homolog isoform X2</fullName>
    </submittedName>
</protein>
<evidence type="ECO:0000256" key="2">
    <source>
        <dbReference type="ARBA" id="ARBA00011233"/>
    </source>
</evidence>
<keyword evidence="4" id="KW-1185">Reference proteome</keyword>
<evidence type="ECO:0000256" key="3">
    <source>
        <dbReference type="SAM" id="Phobius"/>
    </source>
</evidence>
<dbReference type="GO" id="GO:0005507">
    <property type="term" value="F:copper ion binding"/>
    <property type="evidence" value="ECO:0007669"/>
    <property type="project" value="TreeGrafter"/>
</dbReference>